<dbReference type="Proteomes" id="UP000664132">
    <property type="component" value="Unassembled WGS sequence"/>
</dbReference>
<feature type="region of interest" description="Disordered" evidence="11">
    <location>
        <begin position="206"/>
        <end position="253"/>
    </location>
</feature>
<dbReference type="SMART" id="SM00401">
    <property type="entry name" value="ZnF_GATA"/>
    <property type="match status" value="1"/>
</dbReference>
<evidence type="ECO:0000256" key="5">
    <source>
        <dbReference type="ARBA" id="ARBA00022833"/>
    </source>
</evidence>
<dbReference type="InterPro" id="IPR039327">
    <property type="entry name" value="CON7-like"/>
</dbReference>
<feature type="region of interest" description="Disordered" evidence="11">
    <location>
        <begin position="580"/>
        <end position="602"/>
    </location>
</feature>
<dbReference type="CDD" id="cd00202">
    <property type="entry name" value="ZnF_GATA"/>
    <property type="match status" value="1"/>
</dbReference>
<protein>
    <recommendedName>
        <fullName evidence="12">GATA-type domain-containing protein</fullName>
    </recommendedName>
</protein>
<feature type="region of interest" description="Disordered" evidence="11">
    <location>
        <begin position="1336"/>
        <end position="1356"/>
    </location>
</feature>
<keyword evidence="5" id="KW-0862">Zinc</keyword>
<evidence type="ECO:0000256" key="2">
    <source>
        <dbReference type="ARBA" id="ARBA00022553"/>
    </source>
</evidence>
<keyword evidence="10" id="KW-0863">Zinc-finger</keyword>
<feature type="region of interest" description="Disordered" evidence="11">
    <location>
        <begin position="1718"/>
        <end position="1749"/>
    </location>
</feature>
<dbReference type="GO" id="GO:0005634">
    <property type="term" value="C:nucleus"/>
    <property type="evidence" value="ECO:0007669"/>
    <property type="project" value="UniProtKB-SubCell"/>
</dbReference>
<feature type="region of interest" description="Disordered" evidence="11">
    <location>
        <begin position="1381"/>
        <end position="1446"/>
    </location>
</feature>
<evidence type="ECO:0000256" key="3">
    <source>
        <dbReference type="ARBA" id="ARBA00022723"/>
    </source>
</evidence>
<name>A0A8H7WJF0_9HELO</name>
<dbReference type="Gene3D" id="6.10.250.2430">
    <property type="match status" value="1"/>
</dbReference>
<feature type="region of interest" description="Disordered" evidence="11">
    <location>
        <begin position="940"/>
        <end position="994"/>
    </location>
</feature>
<keyword evidence="14" id="KW-1185">Reference proteome</keyword>
<feature type="compositionally biased region" description="Low complexity" evidence="11">
    <location>
        <begin position="717"/>
        <end position="726"/>
    </location>
</feature>
<evidence type="ECO:0000256" key="9">
    <source>
        <dbReference type="ARBA" id="ARBA00023242"/>
    </source>
</evidence>
<dbReference type="EMBL" id="JAFJYH010000007">
    <property type="protein sequence ID" value="KAG4425869.1"/>
    <property type="molecule type" value="Genomic_DNA"/>
</dbReference>
<keyword evidence="9" id="KW-0539">Nucleus</keyword>
<dbReference type="SUPFAM" id="SSF57716">
    <property type="entry name" value="Glucocorticoid receptor-like (DNA-binding domain)"/>
    <property type="match status" value="1"/>
</dbReference>
<comment type="caution">
    <text evidence="13">The sequence shown here is derived from an EMBL/GenBank/DDBJ whole genome shotgun (WGS) entry which is preliminary data.</text>
</comment>
<dbReference type="PANTHER" id="PTHR36167">
    <property type="entry name" value="C2H2 FINGER DOMAIN TRANSCRIPTION FACTOR (EUROFUNG)-RELATED"/>
    <property type="match status" value="1"/>
</dbReference>
<feature type="compositionally biased region" description="Polar residues" evidence="11">
    <location>
        <begin position="941"/>
        <end position="954"/>
    </location>
</feature>
<feature type="compositionally biased region" description="Basic and acidic residues" evidence="11">
    <location>
        <begin position="1399"/>
        <end position="1408"/>
    </location>
</feature>
<keyword evidence="4" id="KW-0677">Repeat</keyword>
<feature type="compositionally biased region" description="Polar residues" evidence="11">
    <location>
        <begin position="1436"/>
        <end position="1446"/>
    </location>
</feature>
<feature type="region of interest" description="Disordered" evidence="11">
    <location>
        <begin position="666"/>
        <end position="733"/>
    </location>
</feature>
<keyword evidence="8" id="KW-0804">Transcription</keyword>
<dbReference type="GO" id="GO:0006366">
    <property type="term" value="P:transcription by RNA polymerase II"/>
    <property type="evidence" value="ECO:0007669"/>
    <property type="project" value="InterPro"/>
</dbReference>
<feature type="compositionally biased region" description="Polar residues" evidence="11">
    <location>
        <begin position="232"/>
        <end position="252"/>
    </location>
</feature>
<evidence type="ECO:0000259" key="12">
    <source>
        <dbReference type="PROSITE" id="PS50114"/>
    </source>
</evidence>
<keyword evidence="6" id="KW-0805">Transcription regulation</keyword>
<evidence type="ECO:0000256" key="1">
    <source>
        <dbReference type="ARBA" id="ARBA00004123"/>
    </source>
</evidence>
<proteinExistence type="predicted"/>
<feature type="compositionally biased region" description="Acidic residues" evidence="11">
    <location>
        <begin position="1721"/>
        <end position="1749"/>
    </location>
</feature>
<dbReference type="PROSITE" id="PS00115">
    <property type="entry name" value="RNA_POL_II_REPEAT"/>
    <property type="match status" value="1"/>
</dbReference>
<dbReference type="GO" id="GO:0008270">
    <property type="term" value="F:zinc ion binding"/>
    <property type="evidence" value="ECO:0007669"/>
    <property type="project" value="UniProtKB-KW"/>
</dbReference>
<dbReference type="InterPro" id="IPR001289">
    <property type="entry name" value="NFYA"/>
</dbReference>
<dbReference type="GO" id="GO:0043565">
    <property type="term" value="F:sequence-specific DNA binding"/>
    <property type="evidence" value="ECO:0007669"/>
    <property type="project" value="InterPro"/>
</dbReference>
<dbReference type="Gene3D" id="3.30.50.10">
    <property type="entry name" value="Erythroid Transcription Factor GATA-1, subunit A"/>
    <property type="match status" value="1"/>
</dbReference>
<evidence type="ECO:0000256" key="4">
    <source>
        <dbReference type="ARBA" id="ARBA00022737"/>
    </source>
</evidence>
<feature type="compositionally biased region" description="Basic and acidic residues" evidence="11">
    <location>
        <begin position="1417"/>
        <end position="1435"/>
    </location>
</feature>
<evidence type="ECO:0000256" key="7">
    <source>
        <dbReference type="ARBA" id="ARBA00023125"/>
    </source>
</evidence>
<evidence type="ECO:0000256" key="6">
    <source>
        <dbReference type="ARBA" id="ARBA00023015"/>
    </source>
</evidence>
<dbReference type="Pfam" id="PF02045">
    <property type="entry name" value="CBFB_NFYA"/>
    <property type="match status" value="1"/>
</dbReference>
<dbReference type="OrthoDB" id="5431013at2759"/>
<keyword evidence="3" id="KW-0479">Metal-binding</keyword>
<evidence type="ECO:0000313" key="13">
    <source>
        <dbReference type="EMBL" id="KAG4425869.1"/>
    </source>
</evidence>
<comment type="subcellular location">
    <subcellularLocation>
        <location evidence="1">Nucleus</location>
    </subcellularLocation>
</comment>
<sequence length="1749" mass="193354">MDPLTAIGAVASICQLANAALSLSRTLYSLGSAIGSASEDVQILADDLKTFAQSLTLLSRLLEDSKSWYSDDIYLLTAKIIKDCAELYVKLEKILAKLGANGKSTWKLRVKFVYKESEIKKLLKRLRDMKGTLATILMSLQVDLQLSLLNLSSSSSLSSSKIRDPPNVSLQPETLQTLREAQKAVETGGFLTKYTIASERTFEVSDKEVRVSTTHSENLSRQSPVAQAGGLSKSSQSQMVPQESPTNTTANNAGVVPRQLLNAVNTPQSFMVVPSNSADMGNVFARKITSRRTVNEKSSQPPEKNPAVKSSHQKEVAQSPLDTDVKSVRSVSSVESFKSARSIQEEDMETARKIKAVQRVMHAFRSALDVLNSLVEKRIEDKRWDLYTSATYLKGCLVDGRDHIDRRNIGHFKHHGKSYISSFGGKYSMEVERFGSALMQDVCLKLHEYTAEHEELDGHCFELLAASTANIERKVIEHLDLVANSAGKIVLRPINCGSGFSGYTFVHHTSDFKPSTPKPLPPPLTRWQPTKILPETQSQHNPVDKSEVARTSPDNSPTSPCCSPNSPVFNSASPCYSQVSPSYSPTSPTISQLTSPQGAYAPPLASPDFTAYERDGPDVVPIFDNYHASNRSQVLPWTSPVRQPSLPHPPLQFGNSTIGEQEVQLSTTLPDNRNETKNGKSPSMLRKRGPPSDGYAPRPYRRAPNLTHTEPGPSHPSPLSLHQRPPTFENLHLHTDSPVVDSLLIRTPALHRQPNSRGPPPASFPTAQRRNDGPVTEIIQTHTSLDFPSYSTETGVLLSSREKRKRRKGAGHTQHECANCLTRFTPEWRPGPSGQRDLCNSCGLRWAKQMARSDSEDSGTVRQVEEGAFGGPIVGSMDFADTITGDGELKDLDFDLFLEADADRALDFGGHFSFEDQPISAPTGCSPNKNFYVKEGLGQAIPSSANPQSPQLSDETGHDFPTTTQELEHKPENAETGDEVAQTSQEGRREEFRMKKEKLRQLKLAREARSRQLDSSAERNKLVNLVSAQKATNGQDHRWGNNNDSANNPIPGQSSNHALQDYQMQLMLVEQQNKKRRMMARQEKGNPRHFLSGEVAPPADSPSSLSSVIEAQRYTDESSLPIREPTVIPQFSSDDMPPSNLIPADRLLQEYQEQLGFARRQEAEQRAKDRLLMSKNEETADEAVNVLLHLDPSRKSRYPVRTTEADRKALQDYQMSLMTLTCGNPKRRMMYRADDTSADNQSPPRTGAVSAVAAIARPQKKPKTTSAGASAAKFATEGFECSFRNEPSSFGNEDHDMQDVLQDFDFDSFLQQDDSPSTFKFDPVDSADVSQLQPSASFQPLAPGSPVSGPAHQTADDKALPLYVNAKQFHRLLKRRATRQKLEEQLASRDSRSAPPDTASDRASEKSPRSCILSLGKSDELDTEEGLHKDSKDNVPRSTSPMPLDSCSSNVKDIELPWSHPKLTPAQTSRLWWQTYISLIASSSRKSPVFLVLSTALETELGLFTTSYASDEDICKRVIDNVRPLSIAGSTLHEDRPELKDLLFLRSDIVRMLMTVDGRLGLETATLGWSCVGVFLKTFNKVLNHTSPLSRSALRTLETFFSQLQEIVHIIARYAVMENLYQQSITSGTSNSTTLSLKPEYQSSLLSLCSSILEWFATSYGIGKIVIEASNGEMAGCDERAVYRELDEKVVQCAELMSIVREKNKGCQVFRVEVDFKDESGGEDDDTDIGDVSDASWEEIGEDEIQASG</sequence>
<evidence type="ECO:0000256" key="8">
    <source>
        <dbReference type="ARBA" id="ARBA00023163"/>
    </source>
</evidence>
<keyword evidence="7" id="KW-0238">DNA-binding</keyword>
<dbReference type="PROSITE" id="PS50114">
    <property type="entry name" value="GATA_ZN_FINGER_2"/>
    <property type="match status" value="1"/>
</dbReference>
<evidence type="ECO:0000256" key="10">
    <source>
        <dbReference type="PROSITE-ProRule" id="PRU00094"/>
    </source>
</evidence>
<evidence type="ECO:0000256" key="11">
    <source>
        <dbReference type="SAM" id="MobiDB-lite"/>
    </source>
</evidence>
<feature type="region of interest" description="Disordered" evidence="11">
    <location>
        <begin position="533"/>
        <end position="563"/>
    </location>
</feature>
<feature type="domain" description="GATA-type" evidence="12">
    <location>
        <begin position="811"/>
        <end position="844"/>
    </location>
</feature>
<dbReference type="GO" id="GO:0003700">
    <property type="term" value="F:DNA-binding transcription factor activity"/>
    <property type="evidence" value="ECO:0007669"/>
    <property type="project" value="InterPro"/>
</dbReference>
<feature type="region of interest" description="Disordered" evidence="11">
    <location>
        <begin position="750"/>
        <end position="772"/>
    </location>
</feature>
<reference evidence="13" key="1">
    <citation type="submission" date="2021-02" db="EMBL/GenBank/DDBJ databases">
        <title>Genome sequence Cadophora malorum strain M34.</title>
        <authorList>
            <person name="Stefanovic E."/>
            <person name="Vu D."/>
            <person name="Scully C."/>
            <person name="Dijksterhuis J."/>
            <person name="Roader J."/>
            <person name="Houbraken J."/>
        </authorList>
    </citation>
    <scope>NUCLEOTIDE SEQUENCE</scope>
    <source>
        <strain evidence="13">M34</strain>
    </source>
</reference>
<gene>
    <name evidence="13" type="ORF">IFR04_001076</name>
</gene>
<keyword evidence="2" id="KW-0597">Phosphoprotein</keyword>
<dbReference type="PANTHER" id="PTHR36167:SF3">
    <property type="entry name" value="C2H2 FINGER DOMAIN TRANSCRIPTION FACTOR (EUROFUNG)-RELATED"/>
    <property type="match status" value="1"/>
</dbReference>
<dbReference type="PROSITE" id="PS51152">
    <property type="entry name" value="NFYA_HAP2_2"/>
    <property type="match status" value="1"/>
</dbReference>
<feature type="compositionally biased region" description="Low complexity" evidence="11">
    <location>
        <begin position="551"/>
        <end position="563"/>
    </location>
</feature>
<dbReference type="InterPro" id="IPR000684">
    <property type="entry name" value="RNA_pol_II_repeat_euk"/>
</dbReference>
<evidence type="ECO:0000313" key="14">
    <source>
        <dbReference type="Proteomes" id="UP000664132"/>
    </source>
</evidence>
<dbReference type="Pfam" id="PF00320">
    <property type="entry name" value="GATA"/>
    <property type="match status" value="1"/>
</dbReference>
<organism evidence="13 14">
    <name type="scientific">Cadophora malorum</name>
    <dbReference type="NCBI Taxonomy" id="108018"/>
    <lineage>
        <taxon>Eukaryota</taxon>
        <taxon>Fungi</taxon>
        <taxon>Dikarya</taxon>
        <taxon>Ascomycota</taxon>
        <taxon>Pezizomycotina</taxon>
        <taxon>Leotiomycetes</taxon>
        <taxon>Helotiales</taxon>
        <taxon>Ploettnerulaceae</taxon>
        <taxon>Cadophora</taxon>
    </lineage>
</organism>
<dbReference type="InterPro" id="IPR013088">
    <property type="entry name" value="Znf_NHR/GATA"/>
</dbReference>
<dbReference type="InterPro" id="IPR000679">
    <property type="entry name" value="Znf_GATA"/>
</dbReference>
<accession>A0A8H7WJF0</accession>
<feature type="compositionally biased region" description="Polar residues" evidence="11">
    <location>
        <begin position="211"/>
        <end position="225"/>
    </location>
</feature>
<feature type="region of interest" description="Disordered" evidence="11">
    <location>
        <begin position="291"/>
        <end position="325"/>
    </location>
</feature>
<feature type="compositionally biased region" description="Low complexity" evidence="11">
    <location>
        <begin position="580"/>
        <end position="592"/>
    </location>
</feature>
<feature type="compositionally biased region" description="Basic and acidic residues" evidence="11">
    <location>
        <begin position="1381"/>
        <end position="1392"/>
    </location>
</feature>
<dbReference type="PROSITE" id="PS00344">
    <property type="entry name" value="GATA_ZN_FINGER_1"/>
    <property type="match status" value="1"/>
</dbReference>